<keyword evidence="2" id="KW-0812">Transmembrane</keyword>
<evidence type="ECO:0000259" key="3">
    <source>
        <dbReference type="Pfam" id="PF01551"/>
    </source>
</evidence>
<dbReference type="PANTHER" id="PTHR21666:SF270">
    <property type="entry name" value="MUREIN HYDROLASE ACTIVATOR ENVC"/>
    <property type="match status" value="1"/>
</dbReference>
<dbReference type="InterPro" id="IPR016047">
    <property type="entry name" value="M23ase_b-sheet_dom"/>
</dbReference>
<dbReference type="GO" id="GO:0004222">
    <property type="term" value="F:metalloendopeptidase activity"/>
    <property type="evidence" value="ECO:0007669"/>
    <property type="project" value="TreeGrafter"/>
</dbReference>
<feature type="domain" description="M23ase beta-sheet core" evidence="3">
    <location>
        <begin position="176"/>
        <end position="274"/>
    </location>
</feature>
<evidence type="ECO:0000256" key="1">
    <source>
        <dbReference type="SAM" id="MobiDB-lite"/>
    </source>
</evidence>
<evidence type="ECO:0000313" key="4">
    <source>
        <dbReference type="EMBL" id="MCR1900192.1"/>
    </source>
</evidence>
<feature type="compositionally biased region" description="Polar residues" evidence="1">
    <location>
        <begin position="117"/>
        <end position="128"/>
    </location>
</feature>
<accession>A0AAE3HGI7</accession>
<sequence length="286" mass="32545">MKRKLFSDKTFSKEKLLKLLDKEGFYVVVFLCVAVIATTAVYVTRNNLDYFTQNNKEDSKLSEKIDDHEYFQPEDIQPEPPEKEQQTVASKDKEVNKEQDKEKEENKEKSTSKETVPNATEVMSPNGQENKETPKSTEQNSAINMERPVGQNTITMDYSYQTQPVFSQTLNEFRSDHQGIDIEAAKGTVVKAALEGKVIDIQQDAKLGTLITLDHGNGIKTKYGNLDKKVDVQKNQQVKKGQALGKAGNTAMFEIEDDPHIHFEVWKGDQPQDPKNYIKDLKLKKE</sequence>
<dbReference type="PANTHER" id="PTHR21666">
    <property type="entry name" value="PEPTIDASE-RELATED"/>
    <property type="match status" value="1"/>
</dbReference>
<dbReference type="AlphaFoldDB" id="A0AAE3HGI7"/>
<dbReference type="RefSeq" id="WP_257533305.1">
    <property type="nucleotide sequence ID" value="NZ_JANKAS010000022.1"/>
</dbReference>
<gene>
    <name evidence="4" type="ORF">NSA47_14590</name>
</gene>
<reference evidence="4" key="1">
    <citation type="submission" date="2022-07" db="EMBL/GenBank/DDBJ databases">
        <title>Enhanced cultured diversity of the mouse gut microbiota enables custom-made synthetic communities.</title>
        <authorList>
            <person name="Afrizal A."/>
        </authorList>
    </citation>
    <scope>NUCLEOTIDE SEQUENCE</scope>
    <source>
        <strain evidence="4">DSM 28593</strain>
    </source>
</reference>
<feature type="compositionally biased region" description="Basic and acidic residues" evidence="1">
    <location>
        <begin position="80"/>
        <end position="112"/>
    </location>
</feature>
<organism evidence="4 5">
    <name type="scientific">Irregularibacter muris</name>
    <dbReference type="NCBI Taxonomy" id="1796619"/>
    <lineage>
        <taxon>Bacteria</taxon>
        <taxon>Bacillati</taxon>
        <taxon>Bacillota</taxon>
        <taxon>Clostridia</taxon>
        <taxon>Eubacteriales</taxon>
        <taxon>Eubacteriaceae</taxon>
        <taxon>Irregularibacter</taxon>
    </lineage>
</organism>
<dbReference type="InterPro" id="IPR050570">
    <property type="entry name" value="Cell_wall_metabolism_enzyme"/>
</dbReference>
<dbReference type="Proteomes" id="UP001205748">
    <property type="component" value="Unassembled WGS sequence"/>
</dbReference>
<feature type="region of interest" description="Disordered" evidence="1">
    <location>
        <begin position="265"/>
        <end position="286"/>
    </location>
</feature>
<proteinExistence type="predicted"/>
<evidence type="ECO:0000256" key="2">
    <source>
        <dbReference type="SAM" id="Phobius"/>
    </source>
</evidence>
<evidence type="ECO:0000313" key="5">
    <source>
        <dbReference type="Proteomes" id="UP001205748"/>
    </source>
</evidence>
<keyword evidence="2" id="KW-0472">Membrane</keyword>
<dbReference type="CDD" id="cd12797">
    <property type="entry name" value="M23_peptidase"/>
    <property type="match status" value="1"/>
</dbReference>
<dbReference type="Gene3D" id="2.70.70.10">
    <property type="entry name" value="Glucose Permease (Domain IIA)"/>
    <property type="match status" value="1"/>
</dbReference>
<dbReference type="EMBL" id="JANKAS010000022">
    <property type="protein sequence ID" value="MCR1900192.1"/>
    <property type="molecule type" value="Genomic_DNA"/>
</dbReference>
<feature type="transmembrane region" description="Helical" evidence="2">
    <location>
        <begin position="24"/>
        <end position="43"/>
    </location>
</feature>
<keyword evidence="5" id="KW-1185">Reference proteome</keyword>
<comment type="caution">
    <text evidence="4">The sequence shown here is derived from an EMBL/GenBank/DDBJ whole genome shotgun (WGS) entry which is preliminary data.</text>
</comment>
<name>A0AAE3HGI7_9FIRM</name>
<protein>
    <submittedName>
        <fullName evidence="4">Peptidoglycan DD-metalloendopeptidase family protein</fullName>
    </submittedName>
</protein>
<dbReference type="SUPFAM" id="SSF51261">
    <property type="entry name" value="Duplicated hybrid motif"/>
    <property type="match status" value="1"/>
</dbReference>
<keyword evidence="2" id="KW-1133">Transmembrane helix</keyword>
<dbReference type="InterPro" id="IPR011055">
    <property type="entry name" value="Dup_hybrid_motif"/>
</dbReference>
<feature type="region of interest" description="Disordered" evidence="1">
    <location>
        <begin position="70"/>
        <end position="145"/>
    </location>
</feature>
<dbReference type="Pfam" id="PF01551">
    <property type="entry name" value="Peptidase_M23"/>
    <property type="match status" value="1"/>
</dbReference>